<evidence type="ECO:0000256" key="1">
    <source>
        <dbReference type="ARBA" id="ARBA00005613"/>
    </source>
</evidence>
<dbReference type="InterPro" id="IPR039058">
    <property type="entry name" value="Yippee_fam"/>
</dbReference>
<dbReference type="Proteomes" id="UP000034680">
    <property type="component" value="Unassembled WGS sequence"/>
</dbReference>
<dbReference type="STRING" id="1214573.A0A0G2HEZ5"/>
<evidence type="ECO:0000256" key="4">
    <source>
        <dbReference type="SAM" id="MobiDB-lite"/>
    </source>
</evidence>
<organism evidence="6 7">
    <name type="scientific">Diaporthe ampelina</name>
    <dbReference type="NCBI Taxonomy" id="1214573"/>
    <lineage>
        <taxon>Eukaryota</taxon>
        <taxon>Fungi</taxon>
        <taxon>Dikarya</taxon>
        <taxon>Ascomycota</taxon>
        <taxon>Pezizomycotina</taxon>
        <taxon>Sordariomycetes</taxon>
        <taxon>Sordariomycetidae</taxon>
        <taxon>Diaporthales</taxon>
        <taxon>Diaporthaceae</taxon>
        <taxon>Diaporthe</taxon>
    </lineage>
</organism>
<dbReference type="GO" id="GO:0046872">
    <property type="term" value="F:metal ion binding"/>
    <property type="evidence" value="ECO:0007669"/>
    <property type="project" value="UniProtKB-KW"/>
</dbReference>
<evidence type="ECO:0000313" key="7">
    <source>
        <dbReference type="Proteomes" id="UP000034680"/>
    </source>
</evidence>
<feature type="region of interest" description="Disordered" evidence="4">
    <location>
        <begin position="1"/>
        <end position="20"/>
    </location>
</feature>
<dbReference type="PANTHER" id="PTHR13848">
    <property type="entry name" value="PROTEIN YIPPEE-LIKE CG15309-RELATED"/>
    <property type="match status" value="1"/>
</dbReference>
<feature type="region of interest" description="Disordered" evidence="4">
    <location>
        <begin position="366"/>
        <end position="393"/>
    </location>
</feature>
<dbReference type="PROSITE" id="PS51792">
    <property type="entry name" value="YIPPEE"/>
    <property type="match status" value="1"/>
</dbReference>
<feature type="compositionally biased region" description="Low complexity" evidence="4">
    <location>
        <begin position="40"/>
        <end position="67"/>
    </location>
</feature>
<evidence type="ECO:0000256" key="2">
    <source>
        <dbReference type="ARBA" id="ARBA00022723"/>
    </source>
</evidence>
<dbReference type="OrthoDB" id="6407410at2759"/>
<name>A0A0G2HEZ5_9PEZI</name>
<dbReference type="Pfam" id="PF03226">
    <property type="entry name" value="Yippee-Mis18"/>
    <property type="match status" value="1"/>
</dbReference>
<evidence type="ECO:0000259" key="5">
    <source>
        <dbReference type="PROSITE" id="PS51792"/>
    </source>
</evidence>
<dbReference type="InterPro" id="IPR034751">
    <property type="entry name" value="Yippee"/>
</dbReference>
<feature type="compositionally biased region" description="Low complexity" evidence="4">
    <location>
        <begin position="167"/>
        <end position="188"/>
    </location>
</feature>
<keyword evidence="2" id="KW-0479">Metal-binding</keyword>
<feature type="domain" description="Yippee" evidence="5">
    <location>
        <begin position="158"/>
        <end position="259"/>
    </location>
</feature>
<feature type="region of interest" description="Disordered" evidence="4">
    <location>
        <begin position="291"/>
        <end position="348"/>
    </location>
</feature>
<accession>A0A0G2HEZ5</accession>
<dbReference type="InterPro" id="IPR004910">
    <property type="entry name" value="Yippee/Mis18/Cereblon"/>
</dbReference>
<reference evidence="6 7" key="1">
    <citation type="submission" date="2015-05" db="EMBL/GenBank/DDBJ databases">
        <title>Distinctive expansion of gene families associated with plant cell wall degradation and secondary metabolism in the genomes of grapevine trunk pathogens.</title>
        <authorList>
            <person name="Lawrence D.P."/>
            <person name="Travadon R."/>
            <person name="Rolshausen P.E."/>
            <person name="Baumgartner K."/>
        </authorList>
    </citation>
    <scope>NUCLEOTIDE SEQUENCE [LARGE SCALE GENOMIC DNA]</scope>
    <source>
        <strain evidence="6">DA912</strain>
    </source>
</reference>
<gene>
    <name evidence="6" type="ORF">UCDDA912_g06398</name>
</gene>
<proteinExistence type="inferred from homology"/>
<feature type="compositionally biased region" description="Polar residues" evidence="4">
    <location>
        <begin position="1"/>
        <end position="15"/>
    </location>
</feature>
<sequence length="393" mass="40437">MNVFRSSSSSTQSPKADTGPLFATYLLPSLKIPFFRRRQSSATTSSSTAASNDVPSLSSSPTSANSVDDLPYSPTASIPGVETCTFHLDDDKPSSQAPQQPPRTRRNSDRGRLSRPLPDVLRCTTCGTDVAYGLQVVSKGFTGRHGRALLVSPPLPSSTPSCPGPPSGTSSSPAPASAATPPNPSSYSSLARDGVNLVNVAVGAPEKRSLVTGMHVVADITCATCGVKIGWKYVDAREQAQKYKVGKFILETERVALHRTWEDASGPDGEQGAPRAAHFYSCSAPADPCGGGGGGRRASGLGGRRKVSCSSEETGVADGGDTGEEGEEGGSLAQSDGEVMFDSEDEDECEDIFAGTWDAATVARRRGSKVGGGGGGGGGGGYTSAAKRAGGRR</sequence>
<reference evidence="6 7" key="2">
    <citation type="submission" date="2015-05" db="EMBL/GenBank/DDBJ databases">
        <authorList>
            <person name="Morales-Cruz A."/>
            <person name="Amrine K.C."/>
            <person name="Cantu D."/>
        </authorList>
    </citation>
    <scope>NUCLEOTIDE SEQUENCE [LARGE SCALE GENOMIC DNA]</scope>
    <source>
        <strain evidence="6">DA912</strain>
    </source>
</reference>
<dbReference type="EMBL" id="LCUC01000236">
    <property type="protein sequence ID" value="KKY33688.1"/>
    <property type="molecule type" value="Genomic_DNA"/>
</dbReference>
<dbReference type="AlphaFoldDB" id="A0A0G2HEZ5"/>
<evidence type="ECO:0000256" key="3">
    <source>
        <dbReference type="ARBA" id="ARBA00022833"/>
    </source>
</evidence>
<feature type="compositionally biased region" description="Pro residues" evidence="4">
    <location>
        <begin position="153"/>
        <end position="166"/>
    </location>
</feature>
<protein>
    <submittedName>
        <fullName evidence="6">Putative yippee family protein</fullName>
    </submittedName>
</protein>
<keyword evidence="7" id="KW-1185">Reference proteome</keyword>
<comment type="similarity">
    <text evidence="1">Belongs to the yippee family.</text>
</comment>
<feature type="compositionally biased region" description="Acidic residues" evidence="4">
    <location>
        <begin position="339"/>
        <end position="348"/>
    </location>
</feature>
<evidence type="ECO:0000313" key="6">
    <source>
        <dbReference type="EMBL" id="KKY33688.1"/>
    </source>
</evidence>
<feature type="compositionally biased region" description="Gly residues" evidence="4">
    <location>
        <begin position="291"/>
        <end position="302"/>
    </location>
</feature>
<feature type="region of interest" description="Disordered" evidence="4">
    <location>
        <begin position="38"/>
        <end position="119"/>
    </location>
</feature>
<comment type="caution">
    <text evidence="6">The sequence shown here is derived from an EMBL/GenBank/DDBJ whole genome shotgun (WGS) entry which is preliminary data.</text>
</comment>
<feature type="compositionally biased region" description="Gly residues" evidence="4">
    <location>
        <begin position="369"/>
        <end position="382"/>
    </location>
</feature>
<keyword evidence="3" id="KW-0862">Zinc</keyword>
<feature type="region of interest" description="Disordered" evidence="4">
    <location>
        <begin position="151"/>
        <end position="188"/>
    </location>
</feature>